<evidence type="ECO:0000313" key="3">
    <source>
        <dbReference type="RefSeq" id="XP_065655588.1"/>
    </source>
</evidence>
<dbReference type="GeneID" id="101237240"/>
<dbReference type="Gene3D" id="3.40.630.40">
    <property type="entry name" value="Zn-dependent exopeptidases"/>
    <property type="match status" value="1"/>
</dbReference>
<protein>
    <submittedName>
        <fullName evidence="2 3">Uncharacterized protein LOC101237240</fullName>
    </submittedName>
</protein>
<keyword evidence="1" id="KW-1185">Reference proteome</keyword>
<gene>
    <name evidence="2 3" type="primary">LOC101237240</name>
</gene>
<dbReference type="RefSeq" id="XP_065655587.1">
    <property type="nucleotide sequence ID" value="XM_065799515.1"/>
</dbReference>
<name>A0ABM4C205_HYDVU</name>
<proteinExistence type="predicted"/>
<organism evidence="1 2">
    <name type="scientific">Hydra vulgaris</name>
    <name type="common">Hydra</name>
    <name type="synonym">Hydra attenuata</name>
    <dbReference type="NCBI Taxonomy" id="6087"/>
    <lineage>
        <taxon>Eukaryota</taxon>
        <taxon>Metazoa</taxon>
        <taxon>Cnidaria</taxon>
        <taxon>Hydrozoa</taxon>
        <taxon>Hydroidolina</taxon>
        <taxon>Anthoathecata</taxon>
        <taxon>Aplanulata</taxon>
        <taxon>Hydridae</taxon>
        <taxon>Hydra</taxon>
    </lineage>
</organism>
<accession>A0ABM4C205</accession>
<evidence type="ECO:0000313" key="1">
    <source>
        <dbReference type="Proteomes" id="UP001652625"/>
    </source>
</evidence>
<dbReference type="RefSeq" id="XP_065655588.1">
    <property type="nucleotide sequence ID" value="XM_065799516.1"/>
</dbReference>
<reference evidence="2 3" key="1">
    <citation type="submission" date="2025-05" db="UniProtKB">
        <authorList>
            <consortium name="RefSeq"/>
        </authorList>
    </citation>
    <scope>IDENTIFICATION</scope>
</reference>
<evidence type="ECO:0000313" key="2">
    <source>
        <dbReference type="RefSeq" id="XP_065655587.1"/>
    </source>
</evidence>
<sequence>MEIENFNNEYSPSDFVRYIPGGIKTKLIISVPHGGEMRPEFITDRDKSTFCKRNGGLYNAVCEPDQFTKELVFLLHEELIKHSSLEEAPHIVIAEVHRSKVDLNREVNEATMHDPEAQSIYSCYHQLLSNAKKIVKHGLFIDIHGQSHPEQWVELGYLLSKSCINSQNINDDDSSIRNLAKHSSFSVFDLICGEGSLGKFLNDEGIKSVPSPANPIINGNYFNGGYNTLFYGSKSSGEIDAIQIESPINLRSAENRTMYAGALARALVKYINLHYKECTSC</sequence>
<dbReference type="SUPFAM" id="SSF53187">
    <property type="entry name" value="Zn-dependent exopeptidases"/>
    <property type="match status" value="1"/>
</dbReference>
<dbReference type="Proteomes" id="UP001652625">
    <property type="component" value="Chromosome 06"/>
</dbReference>